<dbReference type="AlphaFoldDB" id="A0AAN8BD64"/>
<name>A0AAN8BD64_9TELE</name>
<proteinExistence type="predicted"/>
<dbReference type="EMBL" id="JAULUE010002061">
    <property type="protein sequence ID" value="KAK5883055.1"/>
    <property type="molecule type" value="Genomic_DNA"/>
</dbReference>
<evidence type="ECO:0000313" key="1">
    <source>
        <dbReference type="EMBL" id="KAK5883055.1"/>
    </source>
</evidence>
<sequence>MTVPTERSAGSPVGVLHVITRPEGREARGISAQNQHPLCCWLHLLVEDLSLGIRQMLKSKCQDDGRDHEGGAVMLCVQAVWKAVFYK</sequence>
<evidence type="ECO:0000313" key="2">
    <source>
        <dbReference type="Proteomes" id="UP001335648"/>
    </source>
</evidence>
<organism evidence="1 2">
    <name type="scientific">Champsocephalus esox</name>
    <name type="common">pike icefish</name>
    <dbReference type="NCBI Taxonomy" id="159716"/>
    <lineage>
        <taxon>Eukaryota</taxon>
        <taxon>Metazoa</taxon>
        <taxon>Chordata</taxon>
        <taxon>Craniata</taxon>
        <taxon>Vertebrata</taxon>
        <taxon>Euteleostomi</taxon>
        <taxon>Actinopterygii</taxon>
        <taxon>Neopterygii</taxon>
        <taxon>Teleostei</taxon>
        <taxon>Neoteleostei</taxon>
        <taxon>Acanthomorphata</taxon>
        <taxon>Eupercaria</taxon>
        <taxon>Perciformes</taxon>
        <taxon>Notothenioidei</taxon>
        <taxon>Channichthyidae</taxon>
        <taxon>Champsocephalus</taxon>
    </lineage>
</organism>
<dbReference type="Proteomes" id="UP001335648">
    <property type="component" value="Unassembled WGS sequence"/>
</dbReference>
<reference evidence="1 2" key="1">
    <citation type="journal article" date="2023" name="Mol. Biol. Evol.">
        <title>Genomics of Secondarily Temperate Adaptation in the Only Non-Antarctic Icefish.</title>
        <authorList>
            <person name="Rivera-Colon A.G."/>
            <person name="Rayamajhi N."/>
            <person name="Minhas B.F."/>
            <person name="Madrigal G."/>
            <person name="Bilyk K.T."/>
            <person name="Yoon V."/>
            <person name="Hune M."/>
            <person name="Gregory S."/>
            <person name="Cheng C.H.C."/>
            <person name="Catchen J.M."/>
        </authorList>
    </citation>
    <scope>NUCLEOTIDE SEQUENCE [LARGE SCALE GENOMIC DNA]</scope>
    <source>
        <strain evidence="1">JC2023a</strain>
    </source>
</reference>
<comment type="caution">
    <text evidence="1">The sequence shown here is derived from an EMBL/GenBank/DDBJ whole genome shotgun (WGS) entry which is preliminary data.</text>
</comment>
<gene>
    <name evidence="1" type="ORF">CesoFtcFv8_019424</name>
</gene>
<keyword evidence="2" id="KW-1185">Reference proteome</keyword>
<protein>
    <submittedName>
        <fullName evidence="1">Uncharacterized protein</fullName>
    </submittedName>
</protein>
<accession>A0AAN8BD64</accession>